<gene>
    <name evidence="7" type="ORF">METZ01_LOCUS7506</name>
</gene>
<dbReference type="InterPro" id="IPR015421">
    <property type="entry name" value="PyrdxlP-dep_Trfase_major"/>
</dbReference>
<evidence type="ECO:0000256" key="3">
    <source>
        <dbReference type="ARBA" id="ARBA00022679"/>
    </source>
</evidence>
<feature type="region of interest" description="Disordered" evidence="5">
    <location>
        <begin position="1"/>
        <end position="22"/>
    </location>
</feature>
<dbReference type="Gene3D" id="3.40.640.10">
    <property type="entry name" value="Type I PLP-dependent aspartate aminotransferase-like (Major domain)"/>
    <property type="match status" value="1"/>
</dbReference>
<dbReference type="GO" id="GO:0008483">
    <property type="term" value="F:transaminase activity"/>
    <property type="evidence" value="ECO:0007669"/>
    <property type="project" value="UniProtKB-KW"/>
</dbReference>
<dbReference type="InterPro" id="IPR015424">
    <property type="entry name" value="PyrdxlP-dep_Trfase"/>
</dbReference>
<evidence type="ECO:0000256" key="1">
    <source>
        <dbReference type="ARBA" id="ARBA00001933"/>
    </source>
</evidence>
<name>A0A381NJ70_9ZZZZ</name>
<evidence type="ECO:0000259" key="6">
    <source>
        <dbReference type="Pfam" id="PF00155"/>
    </source>
</evidence>
<comment type="cofactor">
    <cofactor evidence="1">
        <name>pyridoxal 5'-phosphate</name>
        <dbReference type="ChEBI" id="CHEBI:597326"/>
    </cofactor>
</comment>
<dbReference type="PRINTS" id="PR00753">
    <property type="entry name" value="ACCSYNTHASE"/>
</dbReference>
<protein>
    <recommendedName>
        <fullName evidence="6">Aminotransferase class I/classII large domain-containing protein</fullName>
    </recommendedName>
</protein>
<sequence length="423" mass="47767">MQRDKQQPSKVAELTPTGQKPFVKSSKLDDVCYEIRGPVMQEAERLEDEGHRILKLNIGNPTPFGFDAPEEILRDVIHNLPNSQGYENSRGLYSARKAVMQECQQIGVADVEVDDIFLGNGVSELIVMAMQGLLNDGDEILIPAPDYPLWSAAVRLSGGNPVHYRCDEGSDWQPDIDDIRKKTSRKTRGIVIINPNNPTGAVYERQALTDILGWARQKDLVLFSDEIYSKIVYDDAEHIPIGSLSQDVLTLTFNGLSKAYRVAGFRMGWMVVSGPKHRAKDYLEGLNILASMRLCANVPAQHAIQTALGGHQSIKEYLRPGGALFEQRNIAFQRINEIQGIECSKPKGAFYLFPRIDTKRFNILDDEKFVLDLLRQEKILVVQGSGFNYPAPDHFRMVFLPRADELERAIDHIGQFLQRYRQK</sequence>
<keyword evidence="4" id="KW-0663">Pyridoxal phosphate</keyword>
<dbReference type="GO" id="GO:0030170">
    <property type="term" value="F:pyridoxal phosphate binding"/>
    <property type="evidence" value="ECO:0007669"/>
    <property type="project" value="InterPro"/>
</dbReference>
<keyword evidence="3" id="KW-0808">Transferase</keyword>
<dbReference type="InterPro" id="IPR051926">
    <property type="entry name" value="Ala_Aminotransferase"/>
</dbReference>
<dbReference type="InterPro" id="IPR004839">
    <property type="entry name" value="Aminotransferase_I/II_large"/>
</dbReference>
<feature type="domain" description="Aminotransferase class I/classII large" evidence="6">
    <location>
        <begin position="53"/>
        <end position="413"/>
    </location>
</feature>
<proteinExistence type="predicted"/>
<organism evidence="7">
    <name type="scientific">marine metagenome</name>
    <dbReference type="NCBI Taxonomy" id="408172"/>
    <lineage>
        <taxon>unclassified sequences</taxon>
        <taxon>metagenomes</taxon>
        <taxon>ecological metagenomes</taxon>
    </lineage>
</organism>
<evidence type="ECO:0000256" key="4">
    <source>
        <dbReference type="ARBA" id="ARBA00022898"/>
    </source>
</evidence>
<dbReference type="AlphaFoldDB" id="A0A381NJ70"/>
<dbReference type="PANTHER" id="PTHR43488:SF2">
    <property type="entry name" value="GLUTAMATE-PYRUVATE AMINOTRANSFERASE ALAA"/>
    <property type="match status" value="1"/>
</dbReference>
<dbReference type="PANTHER" id="PTHR43488">
    <property type="entry name" value="GLUTAMATE-PYRUVATE AMINOTRANSFERASE ALAA"/>
    <property type="match status" value="1"/>
</dbReference>
<dbReference type="CDD" id="cd00609">
    <property type="entry name" value="AAT_like"/>
    <property type="match status" value="1"/>
</dbReference>
<evidence type="ECO:0000256" key="2">
    <source>
        <dbReference type="ARBA" id="ARBA00022576"/>
    </source>
</evidence>
<dbReference type="InterPro" id="IPR015422">
    <property type="entry name" value="PyrdxlP-dep_Trfase_small"/>
</dbReference>
<accession>A0A381NJ70</accession>
<dbReference type="Pfam" id="PF00155">
    <property type="entry name" value="Aminotran_1_2"/>
    <property type="match status" value="1"/>
</dbReference>
<dbReference type="Gene3D" id="3.90.1150.10">
    <property type="entry name" value="Aspartate Aminotransferase, domain 1"/>
    <property type="match status" value="1"/>
</dbReference>
<evidence type="ECO:0000256" key="5">
    <source>
        <dbReference type="SAM" id="MobiDB-lite"/>
    </source>
</evidence>
<dbReference type="EMBL" id="UINC01000399">
    <property type="protein sequence ID" value="SUZ54652.1"/>
    <property type="molecule type" value="Genomic_DNA"/>
</dbReference>
<keyword evidence="2" id="KW-0032">Aminotransferase</keyword>
<dbReference type="SUPFAM" id="SSF53383">
    <property type="entry name" value="PLP-dependent transferases"/>
    <property type="match status" value="1"/>
</dbReference>
<evidence type="ECO:0000313" key="7">
    <source>
        <dbReference type="EMBL" id="SUZ54652.1"/>
    </source>
</evidence>
<reference evidence="7" key="1">
    <citation type="submission" date="2018-05" db="EMBL/GenBank/DDBJ databases">
        <authorList>
            <person name="Lanie J.A."/>
            <person name="Ng W.-L."/>
            <person name="Kazmierczak K.M."/>
            <person name="Andrzejewski T.M."/>
            <person name="Davidsen T.M."/>
            <person name="Wayne K.J."/>
            <person name="Tettelin H."/>
            <person name="Glass J.I."/>
            <person name="Rusch D."/>
            <person name="Podicherti R."/>
            <person name="Tsui H.-C.T."/>
            <person name="Winkler M.E."/>
        </authorList>
    </citation>
    <scope>NUCLEOTIDE SEQUENCE</scope>
</reference>